<dbReference type="GO" id="GO:0005634">
    <property type="term" value="C:nucleus"/>
    <property type="evidence" value="ECO:0007669"/>
    <property type="project" value="TreeGrafter"/>
</dbReference>
<gene>
    <name evidence="5" type="ORF">ZIOFF_050275</name>
</gene>
<name>A0A8J5KR84_ZINOF</name>
<feature type="compositionally biased region" description="Low complexity" evidence="4">
    <location>
        <begin position="152"/>
        <end position="161"/>
    </location>
</feature>
<protein>
    <submittedName>
        <fullName evidence="5">Uncharacterized protein</fullName>
    </submittedName>
</protein>
<organism evidence="5 6">
    <name type="scientific">Zingiber officinale</name>
    <name type="common">Ginger</name>
    <name type="synonym">Amomum zingiber</name>
    <dbReference type="NCBI Taxonomy" id="94328"/>
    <lineage>
        <taxon>Eukaryota</taxon>
        <taxon>Viridiplantae</taxon>
        <taxon>Streptophyta</taxon>
        <taxon>Embryophyta</taxon>
        <taxon>Tracheophyta</taxon>
        <taxon>Spermatophyta</taxon>
        <taxon>Magnoliopsida</taxon>
        <taxon>Liliopsida</taxon>
        <taxon>Zingiberales</taxon>
        <taxon>Zingiberaceae</taxon>
        <taxon>Zingiber</taxon>
    </lineage>
</organism>
<proteinExistence type="predicted"/>
<dbReference type="GO" id="GO:0003677">
    <property type="term" value="F:DNA binding"/>
    <property type="evidence" value="ECO:0007669"/>
    <property type="project" value="TreeGrafter"/>
</dbReference>
<dbReference type="AlphaFoldDB" id="A0A8J5KR84"/>
<dbReference type="EMBL" id="JACMSC010000014">
    <property type="protein sequence ID" value="KAG6489017.1"/>
    <property type="molecule type" value="Genomic_DNA"/>
</dbReference>
<evidence type="ECO:0000313" key="6">
    <source>
        <dbReference type="Proteomes" id="UP000734854"/>
    </source>
</evidence>
<keyword evidence="6" id="KW-1185">Reference proteome</keyword>
<feature type="region of interest" description="Disordered" evidence="4">
    <location>
        <begin position="97"/>
        <end position="161"/>
    </location>
</feature>
<keyword evidence="1" id="KW-0805">Transcription regulation</keyword>
<accession>A0A8J5KR84</accession>
<comment type="caution">
    <text evidence="5">The sequence shown here is derived from an EMBL/GenBank/DDBJ whole genome shotgun (WGS) entry which is preliminary data.</text>
</comment>
<dbReference type="Proteomes" id="UP000734854">
    <property type="component" value="Unassembled WGS sequence"/>
</dbReference>
<keyword evidence="3" id="KW-0539">Nucleus</keyword>
<evidence type="ECO:0000256" key="1">
    <source>
        <dbReference type="ARBA" id="ARBA00023015"/>
    </source>
</evidence>
<dbReference type="PANTHER" id="PTHR46391">
    <property type="entry name" value="BASIC LEUCINE ZIPPER 34"/>
    <property type="match status" value="1"/>
</dbReference>
<dbReference type="PANTHER" id="PTHR46391:SF20">
    <property type="entry name" value="BASIC LEUCINE ZIPPER 61"/>
    <property type="match status" value="1"/>
</dbReference>
<evidence type="ECO:0000313" key="5">
    <source>
        <dbReference type="EMBL" id="KAG6489017.1"/>
    </source>
</evidence>
<evidence type="ECO:0000256" key="4">
    <source>
        <dbReference type="SAM" id="MobiDB-lite"/>
    </source>
</evidence>
<keyword evidence="2" id="KW-0804">Transcription</keyword>
<reference evidence="5 6" key="1">
    <citation type="submission" date="2020-08" db="EMBL/GenBank/DDBJ databases">
        <title>Plant Genome Project.</title>
        <authorList>
            <person name="Zhang R.-G."/>
        </authorList>
    </citation>
    <scope>NUCLEOTIDE SEQUENCE [LARGE SCALE GENOMIC DNA]</scope>
    <source>
        <tissue evidence="5">Rhizome</tissue>
    </source>
</reference>
<dbReference type="GO" id="GO:0045893">
    <property type="term" value="P:positive regulation of DNA-templated transcription"/>
    <property type="evidence" value="ECO:0007669"/>
    <property type="project" value="TreeGrafter"/>
</dbReference>
<dbReference type="InterPro" id="IPR052483">
    <property type="entry name" value="bZIP_transcription_regulators"/>
</dbReference>
<sequence length="263" mass="28244">MAHLPPKIPHSAMIVSNANCWPPPEGFLLPSTAGTALPHRPSWVDEFLDFSAAKRSHHRRSASDSAAFLDHPPGASEDSASEFDADQLLSLFSDDVVAPAPSDHNSINGDDDDKAAAQKQSANEAQSACPAEPPQHSAGADATISDPKRNPGESAVGAEVAGEEASIHLRARAQRDDVAVSALSPRVAFLDQQRSLLTLGNSHLKQRIAVLAQDKIFKDAHQEALKKEIERLRQVYQQQNLTTMLPPDAELAVVGTEHELITS</sequence>
<evidence type="ECO:0000256" key="2">
    <source>
        <dbReference type="ARBA" id="ARBA00023163"/>
    </source>
</evidence>
<evidence type="ECO:0000256" key="3">
    <source>
        <dbReference type="ARBA" id="ARBA00023242"/>
    </source>
</evidence>
<feature type="region of interest" description="Disordered" evidence="4">
    <location>
        <begin position="60"/>
        <end position="81"/>
    </location>
</feature>